<evidence type="ECO:0000256" key="1">
    <source>
        <dbReference type="ARBA" id="ARBA00001781"/>
    </source>
</evidence>
<evidence type="ECO:0000256" key="8">
    <source>
        <dbReference type="ARBA" id="ARBA00022679"/>
    </source>
</evidence>
<comment type="caution">
    <text evidence="13">The sequence shown here is derived from an EMBL/GenBank/DDBJ whole genome shotgun (WGS) entry which is preliminary data.</text>
</comment>
<evidence type="ECO:0000256" key="3">
    <source>
        <dbReference type="ARBA" id="ARBA00004173"/>
    </source>
</evidence>
<dbReference type="Proteomes" id="UP000195402">
    <property type="component" value="Unassembled WGS sequence"/>
</dbReference>
<comment type="catalytic activity">
    <reaction evidence="1">
        <text>glyoxylate + L-alanine = glycine + pyruvate</text>
        <dbReference type="Rhea" id="RHEA:24248"/>
        <dbReference type="ChEBI" id="CHEBI:15361"/>
        <dbReference type="ChEBI" id="CHEBI:36655"/>
        <dbReference type="ChEBI" id="CHEBI:57305"/>
        <dbReference type="ChEBI" id="CHEBI:57972"/>
        <dbReference type="EC" id="2.6.1.44"/>
    </reaction>
</comment>
<dbReference type="AlphaFoldDB" id="A0A200Q835"/>
<dbReference type="GO" id="GO:0019481">
    <property type="term" value="P:L-alanine catabolic process, by transamination"/>
    <property type="evidence" value="ECO:0007669"/>
    <property type="project" value="TreeGrafter"/>
</dbReference>
<protein>
    <recommendedName>
        <fullName evidence="6">alanine--glyoxylate transaminase</fullName>
        <ecNumber evidence="6">2.6.1.44</ecNumber>
    </recommendedName>
</protein>
<dbReference type="SUPFAM" id="SSF53383">
    <property type="entry name" value="PLP-dependent transferases"/>
    <property type="match status" value="1"/>
</dbReference>
<organism evidence="13 14">
    <name type="scientific">Macleaya cordata</name>
    <name type="common">Five-seeded plume-poppy</name>
    <name type="synonym">Bocconia cordata</name>
    <dbReference type="NCBI Taxonomy" id="56857"/>
    <lineage>
        <taxon>Eukaryota</taxon>
        <taxon>Viridiplantae</taxon>
        <taxon>Streptophyta</taxon>
        <taxon>Embryophyta</taxon>
        <taxon>Tracheophyta</taxon>
        <taxon>Spermatophyta</taxon>
        <taxon>Magnoliopsida</taxon>
        <taxon>Ranunculales</taxon>
        <taxon>Papaveraceae</taxon>
        <taxon>Papaveroideae</taxon>
        <taxon>Macleaya</taxon>
    </lineage>
</organism>
<dbReference type="CDD" id="cd00610">
    <property type="entry name" value="OAT_like"/>
    <property type="match status" value="1"/>
</dbReference>
<evidence type="ECO:0000256" key="12">
    <source>
        <dbReference type="RuleBase" id="RU003560"/>
    </source>
</evidence>
<dbReference type="GO" id="GO:0008453">
    <property type="term" value="F:alanine-glyoxylate transaminase activity"/>
    <property type="evidence" value="ECO:0007669"/>
    <property type="project" value="UniProtKB-EC"/>
</dbReference>
<accession>A0A200Q835</accession>
<dbReference type="PANTHER" id="PTHR45688">
    <property type="match status" value="1"/>
</dbReference>
<evidence type="ECO:0000313" key="13">
    <source>
        <dbReference type="EMBL" id="OVA06618.1"/>
    </source>
</evidence>
<comment type="cofactor">
    <cofactor evidence="2">
        <name>pyridoxal 5'-phosphate</name>
        <dbReference type="ChEBI" id="CHEBI:597326"/>
    </cofactor>
</comment>
<evidence type="ECO:0000256" key="2">
    <source>
        <dbReference type="ARBA" id="ARBA00001933"/>
    </source>
</evidence>
<dbReference type="GO" id="GO:0009436">
    <property type="term" value="P:glyoxylate catabolic process"/>
    <property type="evidence" value="ECO:0007669"/>
    <property type="project" value="TreeGrafter"/>
</dbReference>
<dbReference type="GO" id="GO:0030170">
    <property type="term" value="F:pyridoxal phosphate binding"/>
    <property type="evidence" value="ECO:0007669"/>
    <property type="project" value="InterPro"/>
</dbReference>
<name>A0A200Q835_MACCD</name>
<dbReference type="OrthoDB" id="10261433at2759"/>
<dbReference type="PROSITE" id="PS00600">
    <property type="entry name" value="AA_TRANSFER_CLASS_3"/>
    <property type="match status" value="1"/>
</dbReference>
<evidence type="ECO:0000256" key="5">
    <source>
        <dbReference type="ARBA" id="ARBA00011881"/>
    </source>
</evidence>
<comment type="subcellular location">
    <subcellularLocation>
        <location evidence="3">Mitochondrion</location>
    </subcellularLocation>
</comment>
<dbReference type="GO" id="GO:0005739">
    <property type="term" value="C:mitochondrion"/>
    <property type="evidence" value="ECO:0007669"/>
    <property type="project" value="UniProtKB-SubCell"/>
</dbReference>
<keyword evidence="11" id="KW-0496">Mitochondrion</keyword>
<dbReference type="InterPro" id="IPR015421">
    <property type="entry name" value="PyrdxlP-dep_Trfase_major"/>
</dbReference>
<dbReference type="InterPro" id="IPR005814">
    <property type="entry name" value="Aminotrans_3"/>
</dbReference>
<dbReference type="STRING" id="56857.A0A200Q835"/>
<reference evidence="13 14" key="1">
    <citation type="journal article" date="2017" name="Mol. Plant">
        <title>The Genome of Medicinal Plant Macleaya cordata Provides New Insights into Benzylisoquinoline Alkaloids Metabolism.</title>
        <authorList>
            <person name="Liu X."/>
            <person name="Liu Y."/>
            <person name="Huang P."/>
            <person name="Ma Y."/>
            <person name="Qing Z."/>
            <person name="Tang Q."/>
            <person name="Cao H."/>
            <person name="Cheng P."/>
            <person name="Zheng Y."/>
            <person name="Yuan Z."/>
            <person name="Zhou Y."/>
            <person name="Liu J."/>
            <person name="Tang Z."/>
            <person name="Zhuo Y."/>
            <person name="Zhang Y."/>
            <person name="Yu L."/>
            <person name="Huang J."/>
            <person name="Yang P."/>
            <person name="Peng Q."/>
            <person name="Zhang J."/>
            <person name="Jiang W."/>
            <person name="Zhang Z."/>
            <person name="Lin K."/>
            <person name="Ro D.K."/>
            <person name="Chen X."/>
            <person name="Xiong X."/>
            <person name="Shang Y."/>
            <person name="Huang S."/>
            <person name="Zeng J."/>
        </authorList>
    </citation>
    <scope>NUCLEOTIDE SEQUENCE [LARGE SCALE GENOMIC DNA]</scope>
    <source>
        <strain evidence="14">cv. BLH2017</strain>
        <tissue evidence="13">Root</tissue>
    </source>
</reference>
<dbReference type="Pfam" id="PF00202">
    <property type="entry name" value="Aminotran_3"/>
    <property type="match status" value="1"/>
</dbReference>
<evidence type="ECO:0000313" key="14">
    <source>
        <dbReference type="Proteomes" id="UP000195402"/>
    </source>
</evidence>
<evidence type="ECO:0000256" key="6">
    <source>
        <dbReference type="ARBA" id="ARBA00013049"/>
    </source>
</evidence>
<evidence type="ECO:0000256" key="10">
    <source>
        <dbReference type="ARBA" id="ARBA00022946"/>
    </source>
</evidence>
<dbReference type="EMBL" id="MVGT01002770">
    <property type="protein sequence ID" value="OVA06618.1"/>
    <property type="molecule type" value="Genomic_DNA"/>
</dbReference>
<keyword evidence="9 12" id="KW-0663">Pyridoxal phosphate</keyword>
<gene>
    <name evidence="13" type="ORF">BVC80_1737g26</name>
</gene>
<evidence type="ECO:0000256" key="9">
    <source>
        <dbReference type="ARBA" id="ARBA00022898"/>
    </source>
</evidence>
<dbReference type="InterPro" id="IPR015422">
    <property type="entry name" value="PyrdxlP-dep_Trfase_small"/>
</dbReference>
<dbReference type="PANTHER" id="PTHR45688:SF3">
    <property type="entry name" value="ALANINE--GLYOXYLATE AMINOTRANSFERASE 2, MITOCHONDRIAL"/>
    <property type="match status" value="1"/>
</dbReference>
<dbReference type="InterPro" id="IPR049704">
    <property type="entry name" value="Aminotrans_3_PPA_site"/>
</dbReference>
<dbReference type="InParanoid" id="A0A200Q835"/>
<evidence type="ECO:0000256" key="7">
    <source>
        <dbReference type="ARBA" id="ARBA00022576"/>
    </source>
</evidence>
<evidence type="ECO:0000256" key="4">
    <source>
        <dbReference type="ARBA" id="ARBA00008954"/>
    </source>
</evidence>
<dbReference type="InterPro" id="IPR015424">
    <property type="entry name" value="PyrdxlP-dep_Trfase"/>
</dbReference>
<dbReference type="OMA" id="KGLMCAL"/>
<dbReference type="FunFam" id="3.40.640.10:FF:000004">
    <property type="entry name" value="Acetylornithine aminotransferase"/>
    <property type="match status" value="1"/>
</dbReference>
<comment type="similarity">
    <text evidence="4 12">Belongs to the class-III pyridoxal-phosphate-dependent aminotransferase family.</text>
</comment>
<keyword evidence="10" id="KW-0809">Transit peptide</keyword>
<sequence length="415" mass="45585">MALYRNLCKRSIESKDKFQRLLFCNYSSSISSAPNLPPFDYEPKPYKGPLADEVLQKRKKFLGPSLFHYYQKPLNIVEGKMQYLFDENGKRYLDAFAGIVTVSCGHCHPEIVNAVVEQSKLLQHATTIYLHHAIADFAEALASKMPGNLKVVYFVNSGTEANELAMLMARLYSGNLGMIALRNAYHGGSSGTIGLTALSTWKYSIPQGEIHHVINPDPYRGVFDSDATRYAKDLQDHIDYGTSGKVAGFIAETIQGVGGAVELAPGYLKLVYDIVRKAGGVCIADEVQTGFGRTGSHYWGFETQGVIPDIVTMAKGIGNGLPLGAVVTTPEIASVMARKIQFNTFGGNPVCSAGGLAVLRVLDQEKRQAHCADVGSHLTTRLRDLQQRYESKHLQLYFGTENGKPEFPRTTVSKH</sequence>
<proteinExistence type="inferred from homology"/>
<dbReference type="FunCoup" id="A0A200Q835">
    <property type="interactions" value="1137"/>
</dbReference>
<comment type="subunit">
    <text evidence="5">Homotetramer.</text>
</comment>
<dbReference type="Gene3D" id="3.40.640.10">
    <property type="entry name" value="Type I PLP-dependent aspartate aminotransferase-like (Major domain)"/>
    <property type="match status" value="1"/>
</dbReference>
<keyword evidence="7 13" id="KW-0032">Aminotransferase</keyword>
<evidence type="ECO:0000256" key="11">
    <source>
        <dbReference type="ARBA" id="ARBA00023128"/>
    </source>
</evidence>
<keyword evidence="8 13" id="KW-0808">Transferase</keyword>
<keyword evidence="14" id="KW-1185">Reference proteome</keyword>
<dbReference type="EC" id="2.6.1.44" evidence="6"/>
<dbReference type="Gene3D" id="3.90.1150.10">
    <property type="entry name" value="Aspartate Aminotransferase, domain 1"/>
    <property type="match status" value="1"/>
</dbReference>